<protein>
    <submittedName>
        <fullName evidence="1">Uncharacterized protein</fullName>
    </submittedName>
</protein>
<comment type="caution">
    <text evidence="1">The sequence shown here is derived from an EMBL/GenBank/DDBJ whole genome shotgun (WGS) entry which is preliminary data.</text>
</comment>
<dbReference type="EMBL" id="AGSI01000002">
    <property type="protein sequence ID" value="EIE26864.1"/>
    <property type="molecule type" value="Genomic_DNA"/>
</dbReference>
<gene>
    <name evidence="1" type="ORF">COCSUDRAFT_83589</name>
</gene>
<dbReference type="Proteomes" id="UP000007264">
    <property type="component" value="Unassembled WGS sequence"/>
</dbReference>
<evidence type="ECO:0000313" key="1">
    <source>
        <dbReference type="EMBL" id="EIE26864.1"/>
    </source>
</evidence>
<organism evidence="1 2">
    <name type="scientific">Coccomyxa subellipsoidea (strain C-169)</name>
    <name type="common">Green microalga</name>
    <dbReference type="NCBI Taxonomy" id="574566"/>
    <lineage>
        <taxon>Eukaryota</taxon>
        <taxon>Viridiplantae</taxon>
        <taxon>Chlorophyta</taxon>
        <taxon>core chlorophytes</taxon>
        <taxon>Trebouxiophyceae</taxon>
        <taxon>Trebouxiophyceae incertae sedis</taxon>
        <taxon>Coccomyxaceae</taxon>
        <taxon>Coccomyxa</taxon>
        <taxon>Coccomyxa subellipsoidea</taxon>
    </lineage>
</organism>
<dbReference type="RefSeq" id="XP_005651408.1">
    <property type="nucleotide sequence ID" value="XM_005651351.1"/>
</dbReference>
<name>I0Z895_COCSC</name>
<evidence type="ECO:0000313" key="2">
    <source>
        <dbReference type="Proteomes" id="UP000007264"/>
    </source>
</evidence>
<dbReference type="OrthoDB" id="519150at2759"/>
<keyword evidence="2" id="KW-1185">Reference proteome</keyword>
<accession>I0Z895</accession>
<proteinExistence type="predicted"/>
<sequence>MRFCWCSKLPSIHFYIGFGQATDCGRTLASTSLVLGVLNINCLGEAPGGFSQVTAS</sequence>
<dbReference type="GeneID" id="17044873"/>
<dbReference type="AlphaFoldDB" id="I0Z895"/>
<reference evidence="1 2" key="1">
    <citation type="journal article" date="2012" name="Genome Biol.">
        <title>The genome of the polar eukaryotic microalga coccomyxa subellipsoidea reveals traits of cold adaptation.</title>
        <authorList>
            <person name="Blanc G."/>
            <person name="Agarkova I."/>
            <person name="Grimwood J."/>
            <person name="Kuo A."/>
            <person name="Brueggeman A."/>
            <person name="Dunigan D."/>
            <person name="Gurnon J."/>
            <person name="Ladunga I."/>
            <person name="Lindquist E."/>
            <person name="Lucas S."/>
            <person name="Pangilinan J."/>
            <person name="Proschold T."/>
            <person name="Salamov A."/>
            <person name="Schmutz J."/>
            <person name="Weeks D."/>
            <person name="Yamada T."/>
            <person name="Claverie J.M."/>
            <person name="Grigoriev I."/>
            <person name="Van Etten J."/>
            <person name="Lomsadze A."/>
            <person name="Borodovsky M."/>
        </authorList>
    </citation>
    <scope>NUCLEOTIDE SEQUENCE [LARGE SCALE GENOMIC DNA]</scope>
    <source>
        <strain evidence="1 2">C-169</strain>
    </source>
</reference>